<accession>A0A5E4PZ70</accession>
<protein>
    <submittedName>
        <fullName evidence="1">Uncharacterized protein</fullName>
    </submittedName>
</protein>
<keyword evidence="2" id="KW-1185">Reference proteome</keyword>
<dbReference type="AlphaFoldDB" id="A0A5E4PZ70"/>
<organism evidence="1 2">
    <name type="scientific">Leptidea sinapis</name>
    <dbReference type="NCBI Taxonomy" id="189913"/>
    <lineage>
        <taxon>Eukaryota</taxon>
        <taxon>Metazoa</taxon>
        <taxon>Ecdysozoa</taxon>
        <taxon>Arthropoda</taxon>
        <taxon>Hexapoda</taxon>
        <taxon>Insecta</taxon>
        <taxon>Pterygota</taxon>
        <taxon>Neoptera</taxon>
        <taxon>Endopterygota</taxon>
        <taxon>Lepidoptera</taxon>
        <taxon>Glossata</taxon>
        <taxon>Ditrysia</taxon>
        <taxon>Papilionoidea</taxon>
        <taxon>Pieridae</taxon>
        <taxon>Dismorphiinae</taxon>
        <taxon>Leptidea</taxon>
    </lineage>
</organism>
<reference evidence="1 2" key="1">
    <citation type="submission" date="2017-07" db="EMBL/GenBank/DDBJ databases">
        <authorList>
            <person name="Talla V."/>
            <person name="Backstrom N."/>
        </authorList>
    </citation>
    <scope>NUCLEOTIDE SEQUENCE [LARGE SCALE GENOMIC DNA]</scope>
</reference>
<proteinExistence type="predicted"/>
<name>A0A5E4PZ70_9NEOP</name>
<gene>
    <name evidence="1" type="ORF">LSINAPIS_LOCUS3995</name>
</gene>
<dbReference type="EMBL" id="FZQP02001015">
    <property type="protein sequence ID" value="VVC91291.1"/>
    <property type="molecule type" value="Genomic_DNA"/>
</dbReference>
<dbReference type="Proteomes" id="UP000324832">
    <property type="component" value="Unassembled WGS sequence"/>
</dbReference>
<evidence type="ECO:0000313" key="1">
    <source>
        <dbReference type="EMBL" id="VVC91291.1"/>
    </source>
</evidence>
<sequence>MWCRIARWGCGGARCAGRAGDALAALGALQPISERTTNMSSIEANSPASRVGFPPGKWAVTEVNNRPINLVKKK</sequence>
<evidence type="ECO:0000313" key="2">
    <source>
        <dbReference type="Proteomes" id="UP000324832"/>
    </source>
</evidence>